<dbReference type="Proteomes" id="UP000434475">
    <property type="component" value="Unassembled WGS sequence"/>
</dbReference>
<sequence>MNTDQIVNIVVAILTGLAAGIPLAVKLYQSVKQAVQEKNWPHLLGLVVDLMEEAEQKFADGATRKEWVMAMVQTSAEYINYPVDTEALSKMIDSLCDMTKIVNPPADEEPTEGSVTNPETEGGADDGDGAGTAE</sequence>
<keyword evidence="2" id="KW-1133">Transmembrane helix</keyword>
<protein>
    <recommendedName>
        <fullName evidence="5">Holin</fullName>
    </recommendedName>
</protein>
<keyword evidence="2" id="KW-0812">Transmembrane</keyword>
<dbReference type="EMBL" id="WKPR01000004">
    <property type="protein sequence ID" value="MSB19074.1"/>
    <property type="molecule type" value="Genomic_DNA"/>
</dbReference>
<comment type="caution">
    <text evidence="3">The sequence shown here is derived from an EMBL/GenBank/DDBJ whole genome shotgun (WGS) entry which is preliminary data.</text>
</comment>
<evidence type="ECO:0000256" key="1">
    <source>
        <dbReference type="SAM" id="MobiDB-lite"/>
    </source>
</evidence>
<evidence type="ECO:0008006" key="5">
    <source>
        <dbReference type="Google" id="ProtNLM"/>
    </source>
</evidence>
<dbReference type="RefSeq" id="WP_172697435.1">
    <property type="nucleotide sequence ID" value="NZ_WKPR01000004.1"/>
</dbReference>
<feature type="transmembrane region" description="Helical" evidence="2">
    <location>
        <begin position="6"/>
        <end position="28"/>
    </location>
</feature>
<name>A0A6I2QY02_FLAPL</name>
<evidence type="ECO:0000256" key="2">
    <source>
        <dbReference type="SAM" id="Phobius"/>
    </source>
</evidence>
<proteinExistence type="predicted"/>
<organism evidence="3 4">
    <name type="scientific">Flavonifractor plautii</name>
    <name type="common">Fusobacterium plautii</name>
    <dbReference type="NCBI Taxonomy" id="292800"/>
    <lineage>
        <taxon>Bacteria</taxon>
        <taxon>Bacillati</taxon>
        <taxon>Bacillota</taxon>
        <taxon>Clostridia</taxon>
        <taxon>Eubacteriales</taxon>
        <taxon>Oscillospiraceae</taxon>
        <taxon>Flavonifractor</taxon>
    </lineage>
</organism>
<keyword evidence="2" id="KW-0472">Membrane</keyword>
<gene>
    <name evidence="3" type="ORF">GKE97_06025</name>
</gene>
<reference evidence="3 4" key="1">
    <citation type="journal article" date="2019" name="Nat. Med.">
        <title>A library of human gut bacterial isolates paired with longitudinal multiomics data enables mechanistic microbiome research.</title>
        <authorList>
            <person name="Poyet M."/>
            <person name="Groussin M."/>
            <person name="Gibbons S.M."/>
            <person name="Avila-Pacheco J."/>
            <person name="Jiang X."/>
            <person name="Kearney S.M."/>
            <person name="Perrotta A.R."/>
            <person name="Berdy B."/>
            <person name="Zhao S."/>
            <person name="Lieberman T.D."/>
            <person name="Swanson P.K."/>
            <person name="Smith M."/>
            <person name="Roesemann S."/>
            <person name="Alexander J.E."/>
            <person name="Rich S.A."/>
            <person name="Livny J."/>
            <person name="Vlamakis H."/>
            <person name="Clish C."/>
            <person name="Bullock K."/>
            <person name="Deik A."/>
            <person name="Scott J."/>
            <person name="Pierce K.A."/>
            <person name="Xavier R.J."/>
            <person name="Alm E.J."/>
        </authorList>
    </citation>
    <scope>NUCLEOTIDE SEQUENCE [LARGE SCALE GENOMIC DNA]</scope>
    <source>
        <strain evidence="3 4">BIOML-A2</strain>
    </source>
</reference>
<feature type="region of interest" description="Disordered" evidence="1">
    <location>
        <begin position="101"/>
        <end position="134"/>
    </location>
</feature>
<accession>A0A6I2QY02</accession>
<evidence type="ECO:0000313" key="3">
    <source>
        <dbReference type="EMBL" id="MSB19074.1"/>
    </source>
</evidence>
<dbReference type="AlphaFoldDB" id="A0A6I2QY02"/>
<evidence type="ECO:0000313" key="4">
    <source>
        <dbReference type="Proteomes" id="UP000434475"/>
    </source>
</evidence>